<comment type="subunit">
    <text evidence="13">Forms an energy-coupling factor (ECF) transporter complex composed of an ATP-binding protein (A component, CbiO), a transmembrane protein (T component, CbiQ) and 2 possible substrate-capture proteins (S components, CbiM and CbiN) of unknown stoichimetry.</text>
</comment>
<keyword evidence="9 13" id="KW-0406">Ion transport</keyword>
<feature type="transmembrane region" description="Helical" evidence="13">
    <location>
        <begin position="225"/>
        <end position="251"/>
    </location>
</feature>
<evidence type="ECO:0000256" key="10">
    <source>
        <dbReference type="ARBA" id="ARBA00023136"/>
    </source>
</evidence>
<keyword evidence="4 13" id="KW-0813">Transport</keyword>
<comment type="subcellular location">
    <subcellularLocation>
        <location evidence="1">Cell inner membrane</location>
        <topology evidence="1">Multi-pass membrane protein</topology>
    </subcellularLocation>
    <subcellularLocation>
        <location evidence="13">Cell membrane</location>
        <topology evidence="13">Multi-pass membrane protein</topology>
    </subcellularLocation>
</comment>
<organism evidence="14 15">
    <name type="scientific">Cylindrospermopsis raciborskii CENA303</name>
    <dbReference type="NCBI Taxonomy" id="1170769"/>
    <lineage>
        <taxon>Bacteria</taxon>
        <taxon>Bacillati</taxon>
        <taxon>Cyanobacteriota</taxon>
        <taxon>Cyanophyceae</taxon>
        <taxon>Nostocales</taxon>
        <taxon>Aphanizomenonaceae</taxon>
        <taxon>Cylindrospermopsis</taxon>
    </lineage>
</organism>
<dbReference type="HAMAP" id="MF_01462">
    <property type="entry name" value="CbiM"/>
    <property type="match status" value="1"/>
</dbReference>
<dbReference type="GO" id="GO:0015087">
    <property type="term" value="F:cobalt ion transmembrane transporter activity"/>
    <property type="evidence" value="ECO:0007669"/>
    <property type="project" value="UniProtKB-UniRule"/>
</dbReference>
<evidence type="ECO:0000256" key="8">
    <source>
        <dbReference type="ARBA" id="ARBA00022989"/>
    </source>
</evidence>
<feature type="transmembrane region" description="Helical" evidence="13">
    <location>
        <begin position="186"/>
        <end position="213"/>
    </location>
</feature>
<evidence type="ECO:0000256" key="5">
    <source>
        <dbReference type="ARBA" id="ARBA00022475"/>
    </source>
</evidence>
<keyword evidence="11 13" id="KW-0170">Cobalt</keyword>
<dbReference type="Pfam" id="PF01891">
    <property type="entry name" value="CbiM"/>
    <property type="match status" value="1"/>
</dbReference>
<evidence type="ECO:0000313" key="14">
    <source>
        <dbReference type="EMBL" id="OSO90858.1"/>
    </source>
</evidence>
<sequence>MSTAIAKKSDKVCEVEIVRVKRGLFNPTLIAIVSFCILVSVPKPAYAMHIMEGFLPVEWAVFWWVVALPFFILGLRSLTRTTQANPQLKLLLGLAGAFAFVLSALKIPSVTGSSSHPTGTGLGAVLFGPLTMSVLGSLVLLFQSLLLAHGGLTTLGANAFSMAIAGPFAAYWIYNLTIKISGKEKIAIFLSAAIADLLTYIITSIQLALAFPAPVGGFMASFVKFTGIFAITQVPLAISEGLLTLLVWNWLQSYNPQELELLQLIKGGKGNESVSERVN</sequence>
<comment type="caution">
    <text evidence="14">The sequence shown here is derived from an EMBL/GenBank/DDBJ whole genome shotgun (WGS) entry which is preliminary data.</text>
</comment>
<evidence type="ECO:0000256" key="3">
    <source>
        <dbReference type="ARBA" id="ARBA00022426"/>
    </source>
</evidence>
<dbReference type="InterPro" id="IPR002751">
    <property type="entry name" value="CbiM/NikMN"/>
</dbReference>
<comment type="similarity">
    <text evidence="12 13">Belongs to the CbiM family.</text>
</comment>
<evidence type="ECO:0000256" key="11">
    <source>
        <dbReference type="ARBA" id="ARBA00023285"/>
    </source>
</evidence>
<feature type="transmembrane region" description="Helical" evidence="13">
    <location>
        <begin position="24"/>
        <end position="41"/>
    </location>
</feature>
<dbReference type="Gene3D" id="1.10.1760.20">
    <property type="match status" value="1"/>
</dbReference>
<dbReference type="NCBIfam" id="TIGR00123">
    <property type="entry name" value="cbiM"/>
    <property type="match status" value="1"/>
</dbReference>
<evidence type="ECO:0000313" key="15">
    <source>
        <dbReference type="Proteomes" id="UP000192997"/>
    </source>
</evidence>
<protein>
    <recommendedName>
        <fullName evidence="13">Cobalt transport protein CbiM</fullName>
    </recommendedName>
    <alternativeName>
        <fullName evidence="13">Energy-coupling factor transporter probable substrate-capture protein CbiM</fullName>
        <shortName evidence="13">ECF transporter S component CbiM</shortName>
    </alternativeName>
</protein>
<proteinExistence type="inferred from homology"/>
<comment type="pathway">
    <text evidence="2 13">Cofactor biosynthesis; adenosylcobalamin biosynthesis.</text>
</comment>
<keyword evidence="8 13" id="KW-1133">Transmembrane helix</keyword>
<dbReference type="Proteomes" id="UP000192997">
    <property type="component" value="Unassembled WGS sequence"/>
</dbReference>
<comment type="function">
    <text evidence="13">Part of the energy-coupling factor (ECF) transporter complex CbiMNOQ involved in cobalt import.</text>
</comment>
<evidence type="ECO:0000256" key="1">
    <source>
        <dbReference type="ARBA" id="ARBA00004429"/>
    </source>
</evidence>
<keyword evidence="7 13" id="KW-0812">Transmembrane</keyword>
<evidence type="ECO:0000256" key="2">
    <source>
        <dbReference type="ARBA" id="ARBA00004953"/>
    </source>
</evidence>
<dbReference type="GO" id="GO:0043190">
    <property type="term" value="C:ATP-binding cassette (ABC) transporter complex"/>
    <property type="evidence" value="ECO:0007669"/>
    <property type="project" value="InterPro"/>
</dbReference>
<evidence type="ECO:0000256" key="7">
    <source>
        <dbReference type="ARBA" id="ARBA00022692"/>
    </source>
</evidence>
<keyword evidence="3 13" id="KW-0171">Cobalt transport</keyword>
<dbReference type="EMBL" id="NBYN01000042">
    <property type="protein sequence ID" value="OSO90858.1"/>
    <property type="molecule type" value="Genomic_DNA"/>
</dbReference>
<evidence type="ECO:0000256" key="9">
    <source>
        <dbReference type="ARBA" id="ARBA00023065"/>
    </source>
</evidence>
<dbReference type="GO" id="GO:0009236">
    <property type="term" value="P:cobalamin biosynthetic process"/>
    <property type="evidence" value="ECO:0007669"/>
    <property type="project" value="UniProtKB-UniRule"/>
</dbReference>
<keyword evidence="10 13" id="KW-0472">Membrane</keyword>
<dbReference type="AlphaFoldDB" id="A0A1X4G7D7"/>
<name>A0A1X4G7D7_9CYAN</name>
<reference evidence="15" key="1">
    <citation type="submission" date="2017-04" db="EMBL/GenBank/DDBJ databases">
        <authorList>
            <person name="Abreu V.A."/>
            <person name="Popin R.V."/>
            <person name="Rigonato J."/>
            <person name="Andreote A.P."/>
            <person name="Schaker P.C."/>
            <person name="Hoff-Risseti C."/>
            <person name="Alvarenga D.O."/>
            <person name="Varani A.M."/>
            <person name="Fiore M.F."/>
        </authorList>
    </citation>
    <scope>NUCLEOTIDE SEQUENCE [LARGE SCALE GENOMIC DNA]</scope>
    <source>
        <strain evidence="15">CENA303</strain>
    </source>
</reference>
<feature type="transmembrane region" description="Helical" evidence="13">
    <location>
        <begin position="154"/>
        <end position="174"/>
    </location>
</feature>
<evidence type="ECO:0000256" key="6">
    <source>
        <dbReference type="ARBA" id="ARBA00022573"/>
    </source>
</evidence>
<keyword evidence="6 13" id="KW-0169">Cobalamin biosynthesis</keyword>
<dbReference type="PANTHER" id="PTHR43627">
    <property type="match status" value="1"/>
</dbReference>
<evidence type="ECO:0000256" key="13">
    <source>
        <dbReference type="HAMAP-Rule" id="MF_01462"/>
    </source>
</evidence>
<dbReference type="RefSeq" id="WP_009343252.1">
    <property type="nucleotide sequence ID" value="NZ_NBYN01000042.1"/>
</dbReference>
<evidence type="ECO:0000256" key="4">
    <source>
        <dbReference type="ARBA" id="ARBA00022448"/>
    </source>
</evidence>
<feature type="transmembrane region" description="Helical" evidence="13">
    <location>
        <begin position="90"/>
        <end position="109"/>
    </location>
</feature>
<gene>
    <name evidence="13" type="primary">cbiM</name>
    <name evidence="14" type="ORF">B7O87_08600</name>
</gene>
<accession>A0A1X4G7D7</accession>
<dbReference type="FunFam" id="1.10.1760.20:FF:000001">
    <property type="entry name" value="Cobalt transport protein CbiM"/>
    <property type="match status" value="1"/>
</dbReference>
<keyword evidence="5 13" id="KW-1003">Cell membrane</keyword>
<dbReference type="NCBIfam" id="NF006184">
    <property type="entry name" value="PRK08319.1"/>
    <property type="match status" value="1"/>
</dbReference>
<dbReference type="InterPro" id="IPR018024">
    <property type="entry name" value="CbiM"/>
</dbReference>
<feature type="transmembrane region" description="Helical" evidence="13">
    <location>
        <begin position="61"/>
        <end position="78"/>
    </location>
</feature>
<dbReference type="UniPathway" id="UPA00148"/>
<evidence type="ECO:0000256" key="12">
    <source>
        <dbReference type="ARBA" id="ARBA00060918"/>
    </source>
</evidence>
<dbReference type="PANTHER" id="PTHR43627:SF1">
    <property type="entry name" value="COBALT TRANSPORT PROTEIN CBIM"/>
    <property type="match status" value="1"/>
</dbReference>